<evidence type="ECO:0000256" key="3">
    <source>
        <dbReference type="ARBA" id="ARBA00012257"/>
    </source>
</evidence>
<name>A0A4T0V6N4_9NEIS</name>
<dbReference type="Proteomes" id="UP000308891">
    <property type="component" value="Unassembled WGS sequence"/>
</dbReference>
<comment type="catalytic activity">
    <reaction evidence="1">
        <text>5-hydroxy-2-oxo-4-ureido-2,5-dihydro-1H-imidazole-5-carboxylate + H(+) = (S)-allantoin + CO2</text>
        <dbReference type="Rhea" id="RHEA:26301"/>
        <dbReference type="ChEBI" id="CHEBI:15378"/>
        <dbReference type="ChEBI" id="CHEBI:15678"/>
        <dbReference type="ChEBI" id="CHEBI:16526"/>
        <dbReference type="ChEBI" id="CHEBI:58639"/>
        <dbReference type="EC" id="4.1.1.97"/>
    </reaction>
</comment>
<dbReference type="PANTHER" id="PTHR43466">
    <property type="entry name" value="2-OXO-4-HYDROXY-4-CARBOXY-5-UREIDOIMIDAZOLINE DECARBOXYLASE-RELATED"/>
    <property type="match status" value="1"/>
</dbReference>
<dbReference type="PANTHER" id="PTHR43466:SF1">
    <property type="entry name" value="2-OXO-4-HYDROXY-4-CARBOXY-5-UREIDOIMIDAZOLINE DECARBOXYLASE-RELATED"/>
    <property type="match status" value="1"/>
</dbReference>
<evidence type="ECO:0000256" key="5">
    <source>
        <dbReference type="ARBA" id="ARBA00022793"/>
    </source>
</evidence>
<accession>A0A4T0V6N4</accession>
<protein>
    <recommendedName>
        <fullName evidence="3">2-oxo-4-hydroxy-4-carboxy-5-ureidoimidazoline decarboxylase</fullName>
        <ecNumber evidence="3">4.1.1.97</ecNumber>
    </recommendedName>
</protein>
<evidence type="ECO:0000259" key="7">
    <source>
        <dbReference type="Pfam" id="PF09349"/>
    </source>
</evidence>
<dbReference type="InterPro" id="IPR018020">
    <property type="entry name" value="OHCU_decarboxylase"/>
</dbReference>
<dbReference type="GO" id="GO:0006144">
    <property type="term" value="P:purine nucleobase metabolic process"/>
    <property type="evidence" value="ECO:0007669"/>
    <property type="project" value="UniProtKB-KW"/>
</dbReference>
<dbReference type="OrthoDB" id="9808195at2"/>
<gene>
    <name evidence="8" type="primary">uraD</name>
    <name evidence="8" type="ORF">E5K04_01505</name>
</gene>
<keyword evidence="9" id="KW-1185">Reference proteome</keyword>
<feature type="domain" description="Oxo-4-hydroxy-4-carboxy-5-ureidoimidazoline decarboxylase" evidence="7">
    <location>
        <begin position="13"/>
        <end position="167"/>
    </location>
</feature>
<dbReference type="UniPathway" id="UPA00394">
    <property type="reaction ID" value="UER00652"/>
</dbReference>
<comment type="caution">
    <text evidence="8">The sequence shown here is derived from an EMBL/GenBank/DDBJ whole genome shotgun (WGS) entry which is preliminary data.</text>
</comment>
<reference evidence="8 9" key="1">
    <citation type="submission" date="2019-04" db="EMBL/GenBank/DDBJ databases">
        <title>Crenobacter sp. nov.</title>
        <authorList>
            <person name="Shi S."/>
        </authorList>
    </citation>
    <scope>NUCLEOTIDE SEQUENCE [LARGE SCALE GENOMIC DNA]</scope>
    <source>
        <strain evidence="8 9">GY 70310</strain>
    </source>
</reference>
<evidence type="ECO:0000256" key="6">
    <source>
        <dbReference type="ARBA" id="ARBA00023239"/>
    </source>
</evidence>
<keyword evidence="4" id="KW-0659">Purine metabolism</keyword>
<dbReference type="Gene3D" id="1.10.3330.10">
    <property type="entry name" value="Oxo-4-hydroxy-4-carboxy-5-ureidoimidazoline decarboxylase"/>
    <property type="match status" value="1"/>
</dbReference>
<dbReference type="GO" id="GO:0000255">
    <property type="term" value="P:allantoin metabolic process"/>
    <property type="evidence" value="ECO:0007669"/>
    <property type="project" value="InterPro"/>
</dbReference>
<sequence>MAALLRPSQISGLNRQAFTEALAGVYEHSDWVADQAWSLRPFSSRENLLAALNQVMLGASTAQQTRLIRAHPELAGQAAQSGTLSPASTQEQSQAGLIDLEQAGQARMQSLNRQYREKFGFPFIIAVQGRDAAGIEAELRMRLQETPEQEFATALQQIALIAAFRLAKRVASEG</sequence>
<evidence type="ECO:0000313" key="8">
    <source>
        <dbReference type="EMBL" id="TIC87121.1"/>
    </source>
</evidence>
<dbReference type="InterPro" id="IPR017580">
    <property type="entry name" value="OHCU_decarboxylase-1"/>
</dbReference>
<evidence type="ECO:0000256" key="2">
    <source>
        <dbReference type="ARBA" id="ARBA00004754"/>
    </source>
</evidence>
<dbReference type="GO" id="GO:0019628">
    <property type="term" value="P:urate catabolic process"/>
    <property type="evidence" value="ECO:0007669"/>
    <property type="project" value="UniProtKB-UniPathway"/>
</dbReference>
<dbReference type="NCBIfam" id="TIGR03164">
    <property type="entry name" value="UHCUDC"/>
    <property type="match status" value="1"/>
</dbReference>
<dbReference type="SUPFAM" id="SSF158694">
    <property type="entry name" value="UraD-Like"/>
    <property type="match status" value="1"/>
</dbReference>
<dbReference type="RefSeq" id="WP_136551132.1">
    <property type="nucleotide sequence ID" value="NZ_STGJ01000001.1"/>
</dbReference>
<keyword evidence="6 8" id="KW-0456">Lyase</keyword>
<dbReference type="GO" id="GO:0051997">
    <property type="term" value="F:2-oxo-4-hydroxy-4-carboxy-5-ureidoimidazoline decarboxylase activity"/>
    <property type="evidence" value="ECO:0007669"/>
    <property type="project" value="UniProtKB-EC"/>
</dbReference>
<evidence type="ECO:0000256" key="4">
    <source>
        <dbReference type="ARBA" id="ARBA00022631"/>
    </source>
</evidence>
<dbReference type="InterPro" id="IPR036778">
    <property type="entry name" value="OHCU_decarboxylase_sf"/>
</dbReference>
<dbReference type="Pfam" id="PF09349">
    <property type="entry name" value="OHCU_decarbox"/>
    <property type="match status" value="1"/>
</dbReference>
<evidence type="ECO:0000313" key="9">
    <source>
        <dbReference type="Proteomes" id="UP000308891"/>
    </source>
</evidence>
<organism evidence="8 9">
    <name type="scientific">Crenobacter intestini</name>
    <dbReference type="NCBI Taxonomy" id="2563443"/>
    <lineage>
        <taxon>Bacteria</taxon>
        <taxon>Pseudomonadati</taxon>
        <taxon>Pseudomonadota</taxon>
        <taxon>Betaproteobacteria</taxon>
        <taxon>Neisseriales</taxon>
        <taxon>Neisseriaceae</taxon>
        <taxon>Crenobacter</taxon>
    </lineage>
</organism>
<keyword evidence="5" id="KW-0210">Decarboxylase</keyword>
<evidence type="ECO:0000256" key="1">
    <source>
        <dbReference type="ARBA" id="ARBA00001163"/>
    </source>
</evidence>
<dbReference type="AlphaFoldDB" id="A0A4T0V6N4"/>
<comment type="pathway">
    <text evidence="2">Purine metabolism; urate degradation; (S)-allantoin from urate: step 3/3.</text>
</comment>
<dbReference type="EMBL" id="STGJ01000001">
    <property type="protein sequence ID" value="TIC87121.1"/>
    <property type="molecule type" value="Genomic_DNA"/>
</dbReference>
<dbReference type="EC" id="4.1.1.97" evidence="3"/>
<proteinExistence type="predicted"/>